<organism evidence="2 3">
    <name type="scientific">Clathrus columnatus</name>
    <dbReference type="NCBI Taxonomy" id="1419009"/>
    <lineage>
        <taxon>Eukaryota</taxon>
        <taxon>Fungi</taxon>
        <taxon>Dikarya</taxon>
        <taxon>Basidiomycota</taxon>
        <taxon>Agaricomycotina</taxon>
        <taxon>Agaricomycetes</taxon>
        <taxon>Phallomycetidae</taxon>
        <taxon>Phallales</taxon>
        <taxon>Clathraceae</taxon>
        <taxon>Clathrus</taxon>
    </lineage>
</organism>
<evidence type="ECO:0000256" key="1">
    <source>
        <dbReference type="SAM" id="MobiDB-lite"/>
    </source>
</evidence>
<gene>
    <name evidence="2" type="ORF">Clacol_003129</name>
</gene>
<evidence type="ECO:0000313" key="3">
    <source>
        <dbReference type="Proteomes" id="UP001050691"/>
    </source>
</evidence>
<comment type="caution">
    <text evidence="2">The sequence shown here is derived from an EMBL/GenBank/DDBJ whole genome shotgun (WGS) entry which is preliminary data.</text>
</comment>
<accession>A0AAV5A2N0</accession>
<sequence length="79" mass="8610">MARRSAPPHSGPSYLPPIYATPGRAPVDPNESKFQRFLREQVFSPDKLPGNLNIITSSLLFLGGIVVMRSFGEAIVADI</sequence>
<reference evidence="2" key="1">
    <citation type="submission" date="2021-10" db="EMBL/GenBank/DDBJ databases">
        <title>De novo Genome Assembly of Clathrus columnatus (Basidiomycota, Fungi) Using Illumina and Nanopore Sequence Data.</title>
        <authorList>
            <person name="Ogiso-Tanaka E."/>
            <person name="Itagaki H."/>
            <person name="Hosoya T."/>
            <person name="Hosaka K."/>
        </authorList>
    </citation>
    <scope>NUCLEOTIDE SEQUENCE</scope>
    <source>
        <strain evidence="2">MO-923</strain>
    </source>
</reference>
<name>A0AAV5A2N0_9AGAM</name>
<evidence type="ECO:0000313" key="2">
    <source>
        <dbReference type="EMBL" id="GJJ08909.1"/>
    </source>
</evidence>
<dbReference type="AlphaFoldDB" id="A0AAV5A2N0"/>
<feature type="region of interest" description="Disordered" evidence="1">
    <location>
        <begin position="1"/>
        <end position="24"/>
    </location>
</feature>
<dbReference type="Proteomes" id="UP001050691">
    <property type="component" value="Unassembled WGS sequence"/>
</dbReference>
<proteinExistence type="predicted"/>
<keyword evidence="3" id="KW-1185">Reference proteome</keyword>
<dbReference type="EMBL" id="BPWL01000003">
    <property type="protein sequence ID" value="GJJ08909.1"/>
    <property type="molecule type" value="Genomic_DNA"/>
</dbReference>
<protein>
    <submittedName>
        <fullName evidence="2">Uncharacterized protein</fullName>
    </submittedName>
</protein>